<sequence length="164" mass="18699">MSKRNEQQGNKCDICPGAESKHAASIDDTNFRSPLSTVVGRSLIQIQQYKRQISTANRNKEQNYDIPFGKTCQQLLKKRNKENLLNLIIQLDGVGLVKSTSLKMWVCSASVMKLPPNIRSRRHNMPLLSTYIGHTESNAKLWLSSCFGMLKNVKREDMIRSFEL</sequence>
<dbReference type="EMBL" id="CAJNOQ010004275">
    <property type="protein sequence ID" value="CAF1052236.1"/>
    <property type="molecule type" value="Genomic_DNA"/>
</dbReference>
<dbReference type="Proteomes" id="UP000681722">
    <property type="component" value="Unassembled WGS sequence"/>
</dbReference>
<protein>
    <submittedName>
        <fullName evidence="1">Uncharacterized protein</fullName>
    </submittedName>
</protein>
<organism evidence="1 3">
    <name type="scientific">Didymodactylos carnosus</name>
    <dbReference type="NCBI Taxonomy" id="1234261"/>
    <lineage>
        <taxon>Eukaryota</taxon>
        <taxon>Metazoa</taxon>
        <taxon>Spiralia</taxon>
        <taxon>Gnathifera</taxon>
        <taxon>Rotifera</taxon>
        <taxon>Eurotatoria</taxon>
        <taxon>Bdelloidea</taxon>
        <taxon>Philodinida</taxon>
        <taxon>Philodinidae</taxon>
        <taxon>Didymodactylos</taxon>
    </lineage>
</organism>
<comment type="caution">
    <text evidence="1">The sequence shown here is derived from an EMBL/GenBank/DDBJ whole genome shotgun (WGS) entry which is preliminary data.</text>
</comment>
<name>A0A814KJL5_9BILA</name>
<reference evidence="1" key="1">
    <citation type="submission" date="2021-02" db="EMBL/GenBank/DDBJ databases">
        <authorList>
            <person name="Nowell W R."/>
        </authorList>
    </citation>
    <scope>NUCLEOTIDE SEQUENCE</scope>
</reference>
<dbReference type="Proteomes" id="UP000663829">
    <property type="component" value="Unassembled WGS sequence"/>
</dbReference>
<keyword evidence="3" id="KW-1185">Reference proteome</keyword>
<evidence type="ECO:0000313" key="3">
    <source>
        <dbReference type="Proteomes" id="UP000663829"/>
    </source>
</evidence>
<gene>
    <name evidence="1" type="ORF">GPM918_LOCUS16343</name>
    <name evidence="2" type="ORF">SRO942_LOCUS16344</name>
</gene>
<dbReference type="EMBL" id="CAJOBC010004276">
    <property type="protein sequence ID" value="CAF3821654.1"/>
    <property type="molecule type" value="Genomic_DNA"/>
</dbReference>
<dbReference type="AlphaFoldDB" id="A0A814KJL5"/>
<proteinExistence type="predicted"/>
<evidence type="ECO:0000313" key="1">
    <source>
        <dbReference type="EMBL" id="CAF1052236.1"/>
    </source>
</evidence>
<accession>A0A814KJL5</accession>
<evidence type="ECO:0000313" key="2">
    <source>
        <dbReference type="EMBL" id="CAF3821654.1"/>
    </source>
</evidence>